<dbReference type="Proteomes" id="UP000436694">
    <property type="component" value="Unassembled WGS sequence"/>
</dbReference>
<proteinExistence type="predicted"/>
<accession>A0A844AM06</accession>
<protein>
    <submittedName>
        <fullName evidence="1">Uncharacterized protein</fullName>
    </submittedName>
</protein>
<dbReference type="RefSeq" id="WP_153547481.1">
    <property type="nucleotide sequence ID" value="NZ_WIXK01000004.1"/>
</dbReference>
<name>A0A844AM06_9RHOB</name>
<keyword evidence="2" id="KW-1185">Reference proteome</keyword>
<evidence type="ECO:0000313" key="1">
    <source>
        <dbReference type="EMBL" id="MQY42879.1"/>
    </source>
</evidence>
<gene>
    <name evidence="1" type="ORF">GG681_09510</name>
</gene>
<organism evidence="1 2">
    <name type="scientific">Tritonibacter aquimaris</name>
    <dbReference type="NCBI Taxonomy" id="2663379"/>
    <lineage>
        <taxon>Bacteria</taxon>
        <taxon>Pseudomonadati</taxon>
        <taxon>Pseudomonadota</taxon>
        <taxon>Alphaproteobacteria</taxon>
        <taxon>Rhodobacterales</taxon>
        <taxon>Paracoccaceae</taxon>
        <taxon>Tritonibacter</taxon>
    </lineage>
</organism>
<dbReference type="AlphaFoldDB" id="A0A844AM06"/>
<sequence>MKPDFATRLCQEVLGEPLAEEPYKQGIVSIPILYEELTPETLELANESTTFLSPQHYRMLLPLVLHAITNGRDDLENTGYFAKFFRSICSDFTLDPAQIPIPTVNRPWPTRYSSKYKEGWVVRPLTALNKHELQWSFEWVNSLLDTPDHQLSEVILQDLSALGRVLAMALDLPETDAPELPGAANR</sequence>
<dbReference type="EMBL" id="WIXK01000004">
    <property type="protein sequence ID" value="MQY42879.1"/>
    <property type="molecule type" value="Genomic_DNA"/>
</dbReference>
<comment type="caution">
    <text evidence="1">The sequence shown here is derived from an EMBL/GenBank/DDBJ whole genome shotgun (WGS) entry which is preliminary data.</text>
</comment>
<evidence type="ECO:0000313" key="2">
    <source>
        <dbReference type="Proteomes" id="UP000436694"/>
    </source>
</evidence>
<reference evidence="1 2" key="1">
    <citation type="submission" date="2019-10" db="EMBL/GenBank/DDBJ databases">
        <title>Epibacterium sp. nov., isolated from seawater.</title>
        <authorList>
            <person name="Zhang X."/>
            <person name="Li N."/>
        </authorList>
    </citation>
    <scope>NUCLEOTIDE SEQUENCE [LARGE SCALE GENOMIC DNA]</scope>
    <source>
        <strain evidence="1 2">SM1969</strain>
    </source>
</reference>